<dbReference type="CDD" id="cd23992">
    <property type="entry name" value="PBP_GOBP"/>
    <property type="match status" value="1"/>
</dbReference>
<dbReference type="Pfam" id="PF01395">
    <property type="entry name" value="PBP_GOBP"/>
    <property type="match status" value="1"/>
</dbReference>
<dbReference type="GO" id="GO:0005615">
    <property type="term" value="C:extracellular space"/>
    <property type="evidence" value="ECO:0007669"/>
    <property type="project" value="TreeGrafter"/>
</dbReference>
<sequence>MKYFLIVPCLFVAAAALSQEFQEKAMDKMAEIAEKCVPAVGANDEDIGELMERKMPSRREGKCLIACFSKELGMMKDGKPSKEGTIAALEPLKADDADLYDKAMKILETCEAELQKETETDECELAVKAAACTHKTGKEMGIDAESIMG</sequence>
<name>A0A8K0GKF9_IGNLU</name>
<evidence type="ECO:0000313" key="4">
    <source>
        <dbReference type="Proteomes" id="UP000801492"/>
    </source>
</evidence>
<dbReference type="Gene3D" id="1.10.238.20">
    <property type="entry name" value="Pheromone/general odorant binding protein domain"/>
    <property type="match status" value="1"/>
</dbReference>
<dbReference type="InterPro" id="IPR036728">
    <property type="entry name" value="PBP_GOBP_sf"/>
</dbReference>
<dbReference type="SMART" id="SM00708">
    <property type="entry name" value="PhBP"/>
    <property type="match status" value="1"/>
</dbReference>
<dbReference type="Proteomes" id="UP000801492">
    <property type="component" value="Unassembled WGS sequence"/>
</dbReference>
<dbReference type="PANTHER" id="PTHR11857">
    <property type="entry name" value="ODORANT BINDING PROTEIN-RELATED"/>
    <property type="match status" value="1"/>
</dbReference>
<dbReference type="GO" id="GO:0005549">
    <property type="term" value="F:odorant binding"/>
    <property type="evidence" value="ECO:0007669"/>
    <property type="project" value="InterPro"/>
</dbReference>
<organism evidence="3 4">
    <name type="scientific">Ignelater luminosus</name>
    <name type="common">Cucubano</name>
    <name type="synonym">Pyrophorus luminosus</name>
    <dbReference type="NCBI Taxonomy" id="2038154"/>
    <lineage>
        <taxon>Eukaryota</taxon>
        <taxon>Metazoa</taxon>
        <taxon>Ecdysozoa</taxon>
        <taxon>Arthropoda</taxon>
        <taxon>Hexapoda</taxon>
        <taxon>Insecta</taxon>
        <taxon>Pterygota</taxon>
        <taxon>Neoptera</taxon>
        <taxon>Endopterygota</taxon>
        <taxon>Coleoptera</taxon>
        <taxon>Polyphaga</taxon>
        <taxon>Elateriformia</taxon>
        <taxon>Elateroidea</taxon>
        <taxon>Elateridae</taxon>
        <taxon>Agrypninae</taxon>
        <taxon>Pyrophorini</taxon>
        <taxon>Ignelater</taxon>
    </lineage>
</organism>
<dbReference type="AlphaFoldDB" id="A0A8K0GKF9"/>
<dbReference type="EMBL" id="VTPC01000643">
    <property type="protein sequence ID" value="KAF2904932.1"/>
    <property type="molecule type" value="Genomic_DNA"/>
</dbReference>
<evidence type="ECO:0000256" key="1">
    <source>
        <dbReference type="ARBA" id="ARBA00022729"/>
    </source>
</evidence>
<evidence type="ECO:0000256" key="2">
    <source>
        <dbReference type="SAM" id="SignalP"/>
    </source>
</evidence>
<feature type="chain" id="PRO_5035438020" evidence="2">
    <location>
        <begin position="17"/>
        <end position="149"/>
    </location>
</feature>
<protein>
    <submittedName>
        <fullName evidence="3">Uncharacterized protein</fullName>
    </submittedName>
</protein>
<comment type="caution">
    <text evidence="3">The sequence shown here is derived from an EMBL/GenBank/DDBJ whole genome shotgun (WGS) entry which is preliminary data.</text>
</comment>
<feature type="signal peptide" evidence="2">
    <location>
        <begin position="1"/>
        <end position="16"/>
    </location>
</feature>
<accession>A0A8K0GKF9</accession>
<dbReference type="InterPro" id="IPR006170">
    <property type="entry name" value="PBP/GOBP"/>
</dbReference>
<dbReference type="SUPFAM" id="SSF47565">
    <property type="entry name" value="Insect pheromone/odorant-binding proteins"/>
    <property type="match status" value="1"/>
</dbReference>
<keyword evidence="1 2" id="KW-0732">Signal</keyword>
<reference evidence="3" key="1">
    <citation type="submission" date="2019-08" db="EMBL/GenBank/DDBJ databases">
        <title>The genome of the North American firefly Photinus pyralis.</title>
        <authorList>
            <consortium name="Photinus pyralis genome working group"/>
            <person name="Fallon T.R."/>
            <person name="Sander Lower S.E."/>
            <person name="Weng J.-K."/>
        </authorList>
    </citation>
    <scope>NUCLEOTIDE SEQUENCE</scope>
    <source>
        <strain evidence="3">TRF0915ILg1</strain>
        <tissue evidence="3">Whole body</tissue>
    </source>
</reference>
<dbReference type="PANTHER" id="PTHR11857:SF42">
    <property type="entry name" value="GENERAL ODORANT-BINDING PROTEIN 19D-RELATED"/>
    <property type="match status" value="1"/>
</dbReference>
<keyword evidence="4" id="KW-1185">Reference proteome</keyword>
<proteinExistence type="predicted"/>
<dbReference type="OrthoDB" id="6595846at2759"/>
<gene>
    <name evidence="3" type="ORF">ILUMI_01243</name>
</gene>
<evidence type="ECO:0000313" key="3">
    <source>
        <dbReference type="EMBL" id="KAF2904932.1"/>
    </source>
</evidence>
<dbReference type="GO" id="GO:0007608">
    <property type="term" value="P:sensory perception of smell"/>
    <property type="evidence" value="ECO:0007669"/>
    <property type="project" value="TreeGrafter"/>
</dbReference>